<dbReference type="EMBL" id="CAKOFQ010006827">
    <property type="protein sequence ID" value="CAH1974631.1"/>
    <property type="molecule type" value="Genomic_DNA"/>
</dbReference>
<dbReference type="Gene3D" id="3.30.300.30">
    <property type="match status" value="1"/>
</dbReference>
<dbReference type="PROSITE" id="PS00455">
    <property type="entry name" value="AMP_BINDING"/>
    <property type="match status" value="1"/>
</dbReference>
<keyword evidence="3" id="KW-0436">Ligase</keyword>
<evidence type="ECO:0000259" key="5">
    <source>
        <dbReference type="Pfam" id="PF00501"/>
    </source>
</evidence>
<dbReference type="Gene3D" id="3.40.50.12780">
    <property type="entry name" value="N-terminal domain of ligase-like"/>
    <property type="match status" value="1"/>
</dbReference>
<sequence length="556" mass="62842">MYCKTEDNIIKTEDLKFDCSQLGGVGKVAFQLMKKHGKKPAQILAETGEVDCFESLLERSIRIALALRKKGIKKGDIVTGCSSNHLNACVHILASFFIGAIPCSLDPTLSAFEFKQLIAQVEPKIIFTVPESLKIITESLREVDLQAEIVVFGEVKGYTSFEEFIQPQEDESSFEPIHIDNPEETAIIYFSSGTSGFPKGVCLNHYYFFNHSPLVPPSYPSNSDIDEERRDYEMTIRKIGTCFLNYGSMYWGSAVQGLFLSIVIGMCRLVCSNFDALQFWELVDKYKVSGTLLTPFQITQLVKTGKPEHAHPQCLLRIITGGSSLANTYFFALQDMLPNTDILQSYGQTEIGILAAFQIHNKSQREFYKLHPDTVGLPIKGVTYKVVDPNTDEILGPNREGELRVKSKTVMNGYYNRSCANRYDKDGWFRTGDVVKYDDNFYFYVVDRLKEMLKYRGWHIAPAILELELSHHPAVKQSAVIGKPHDEDGDHPLAIIVLEEGHEGTTAKEIEEYIAGRVAEYQKLRGGVKFVKDIPLTPSGKIKRRELRRMVLDELR</sequence>
<organism evidence="7 8">
    <name type="scientific">Acanthoscelides obtectus</name>
    <name type="common">Bean weevil</name>
    <name type="synonym">Bruchus obtectus</name>
    <dbReference type="NCBI Taxonomy" id="200917"/>
    <lineage>
        <taxon>Eukaryota</taxon>
        <taxon>Metazoa</taxon>
        <taxon>Ecdysozoa</taxon>
        <taxon>Arthropoda</taxon>
        <taxon>Hexapoda</taxon>
        <taxon>Insecta</taxon>
        <taxon>Pterygota</taxon>
        <taxon>Neoptera</taxon>
        <taxon>Endopterygota</taxon>
        <taxon>Coleoptera</taxon>
        <taxon>Polyphaga</taxon>
        <taxon>Cucujiformia</taxon>
        <taxon>Chrysomeloidea</taxon>
        <taxon>Chrysomelidae</taxon>
        <taxon>Bruchinae</taxon>
        <taxon>Bruchini</taxon>
        <taxon>Acanthoscelides</taxon>
    </lineage>
</organism>
<evidence type="ECO:0000313" key="7">
    <source>
        <dbReference type="EMBL" id="CAH1974631.1"/>
    </source>
</evidence>
<dbReference type="InterPro" id="IPR042099">
    <property type="entry name" value="ANL_N_sf"/>
</dbReference>
<proteinExistence type="inferred from homology"/>
<reference evidence="7" key="1">
    <citation type="submission" date="2022-03" db="EMBL/GenBank/DDBJ databases">
        <authorList>
            <person name="Sayadi A."/>
        </authorList>
    </citation>
    <scope>NUCLEOTIDE SEQUENCE</scope>
</reference>
<dbReference type="Pfam" id="PF13193">
    <property type="entry name" value="AMP-binding_C"/>
    <property type="match status" value="1"/>
</dbReference>
<dbReference type="OrthoDB" id="10253869at2759"/>
<evidence type="ECO:0000259" key="6">
    <source>
        <dbReference type="Pfam" id="PF13193"/>
    </source>
</evidence>
<dbReference type="InterPro" id="IPR000873">
    <property type="entry name" value="AMP-dep_synth/lig_dom"/>
</dbReference>
<keyword evidence="8" id="KW-1185">Reference proteome</keyword>
<evidence type="ECO:0000313" key="8">
    <source>
        <dbReference type="Proteomes" id="UP001152888"/>
    </source>
</evidence>
<evidence type="ECO:0000256" key="1">
    <source>
        <dbReference type="ARBA" id="ARBA00004275"/>
    </source>
</evidence>
<dbReference type="PANTHER" id="PTHR24096:SF149">
    <property type="entry name" value="AMP-BINDING DOMAIN-CONTAINING PROTEIN-RELATED"/>
    <property type="match status" value="1"/>
</dbReference>
<gene>
    <name evidence="7" type="ORF">ACAOBT_LOCUS11212</name>
</gene>
<evidence type="ECO:0000256" key="4">
    <source>
        <dbReference type="ARBA" id="ARBA00023140"/>
    </source>
</evidence>
<dbReference type="GO" id="GO:0016405">
    <property type="term" value="F:CoA-ligase activity"/>
    <property type="evidence" value="ECO:0007669"/>
    <property type="project" value="TreeGrafter"/>
</dbReference>
<keyword evidence="4" id="KW-0576">Peroxisome</keyword>
<dbReference type="InterPro" id="IPR020845">
    <property type="entry name" value="AMP-binding_CS"/>
</dbReference>
<comment type="similarity">
    <text evidence="2">Belongs to the ATP-dependent AMP-binding enzyme family.</text>
</comment>
<name>A0A9P0KIH0_ACAOB</name>
<dbReference type="GO" id="GO:0005777">
    <property type="term" value="C:peroxisome"/>
    <property type="evidence" value="ECO:0007669"/>
    <property type="project" value="UniProtKB-SubCell"/>
</dbReference>
<feature type="domain" description="AMP-binding enzyme C-terminal" evidence="6">
    <location>
        <begin position="469"/>
        <end position="541"/>
    </location>
</feature>
<evidence type="ECO:0000256" key="2">
    <source>
        <dbReference type="ARBA" id="ARBA00006432"/>
    </source>
</evidence>
<dbReference type="SUPFAM" id="SSF56801">
    <property type="entry name" value="Acetyl-CoA synthetase-like"/>
    <property type="match status" value="1"/>
</dbReference>
<accession>A0A9P0KIH0</accession>
<protein>
    <submittedName>
        <fullName evidence="7">Uncharacterized protein</fullName>
    </submittedName>
</protein>
<dbReference type="InterPro" id="IPR025110">
    <property type="entry name" value="AMP-bd_C"/>
</dbReference>
<feature type="domain" description="AMP-dependent synthetase/ligase" evidence="5">
    <location>
        <begin position="38"/>
        <end position="415"/>
    </location>
</feature>
<comment type="caution">
    <text evidence="7">The sequence shown here is derived from an EMBL/GenBank/DDBJ whole genome shotgun (WGS) entry which is preliminary data.</text>
</comment>
<dbReference type="AlphaFoldDB" id="A0A9P0KIH0"/>
<dbReference type="Proteomes" id="UP001152888">
    <property type="component" value="Unassembled WGS sequence"/>
</dbReference>
<evidence type="ECO:0000256" key="3">
    <source>
        <dbReference type="ARBA" id="ARBA00022598"/>
    </source>
</evidence>
<dbReference type="PANTHER" id="PTHR24096">
    <property type="entry name" value="LONG-CHAIN-FATTY-ACID--COA LIGASE"/>
    <property type="match status" value="1"/>
</dbReference>
<dbReference type="InterPro" id="IPR045851">
    <property type="entry name" value="AMP-bd_C_sf"/>
</dbReference>
<dbReference type="Pfam" id="PF00501">
    <property type="entry name" value="AMP-binding"/>
    <property type="match status" value="1"/>
</dbReference>
<comment type="subcellular location">
    <subcellularLocation>
        <location evidence="1">Peroxisome</location>
    </subcellularLocation>
</comment>